<feature type="region of interest" description="Disordered" evidence="1">
    <location>
        <begin position="220"/>
        <end position="241"/>
    </location>
</feature>
<reference evidence="2 3" key="1">
    <citation type="submission" date="2017-08" db="EMBL/GenBank/DDBJ databases">
        <title>Acidophilic green algal genome provides insights into adaptation to an acidic environment.</title>
        <authorList>
            <person name="Hirooka S."/>
            <person name="Hirose Y."/>
            <person name="Kanesaki Y."/>
            <person name="Higuchi S."/>
            <person name="Fujiwara T."/>
            <person name="Onuma R."/>
            <person name="Era A."/>
            <person name="Ohbayashi R."/>
            <person name="Uzuka A."/>
            <person name="Nozaki H."/>
            <person name="Yoshikawa H."/>
            <person name="Miyagishima S.Y."/>
        </authorList>
    </citation>
    <scope>NUCLEOTIDE SEQUENCE [LARGE SCALE GENOMIC DNA]</scope>
    <source>
        <strain evidence="2 3">NIES-2499</strain>
    </source>
</reference>
<protein>
    <submittedName>
        <fullName evidence="2">Uncharacterized protein</fullName>
    </submittedName>
</protein>
<sequence>MFSMQSNFTKANKLSRPLIFHHSEFNRAGRVSYTSSHRCVIKVDAWHYSESTPLTEHELRQKKRDATEIIEVALRQGGGTDASVRMALEQMDDLLPGLVNLFKMKASDWVKVLSDVDSVAAKLVALKTIFPRVNGYNVISKTPKLLLKTTQIFQQDLERVNQTLLAAGSPDPCVTVALIPEVVDAPTLQRVVLNIRSAMPSEDPLQVLAQKPEIAAALTQGEGNVPDSAEYGESGRVLNWP</sequence>
<name>A0A250X8U5_9CHLO</name>
<proteinExistence type="predicted"/>
<dbReference type="Proteomes" id="UP000232323">
    <property type="component" value="Unassembled WGS sequence"/>
</dbReference>
<dbReference type="EMBL" id="BEGY01000041">
    <property type="protein sequence ID" value="GAX79312.1"/>
    <property type="molecule type" value="Genomic_DNA"/>
</dbReference>
<evidence type="ECO:0000313" key="3">
    <source>
        <dbReference type="Proteomes" id="UP000232323"/>
    </source>
</evidence>
<comment type="caution">
    <text evidence="2">The sequence shown here is derived from an EMBL/GenBank/DDBJ whole genome shotgun (WGS) entry which is preliminary data.</text>
</comment>
<gene>
    <name evidence="2" type="ORF">CEUSTIGMA_g6753.t1</name>
</gene>
<accession>A0A250X8U5</accession>
<dbReference type="OrthoDB" id="543987at2759"/>
<keyword evidence="3" id="KW-1185">Reference proteome</keyword>
<dbReference type="AlphaFoldDB" id="A0A250X8U5"/>
<evidence type="ECO:0000313" key="2">
    <source>
        <dbReference type="EMBL" id="GAX79312.1"/>
    </source>
</evidence>
<evidence type="ECO:0000256" key="1">
    <source>
        <dbReference type="SAM" id="MobiDB-lite"/>
    </source>
</evidence>
<organism evidence="2 3">
    <name type="scientific">Chlamydomonas eustigma</name>
    <dbReference type="NCBI Taxonomy" id="1157962"/>
    <lineage>
        <taxon>Eukaryota</taxon>
        <taxon>Viridiplantae</taxon>
        <taxon>Chlorophyta</taxon>
        <taxon>core chlorophytes</taxon>
        <taxon>Chlorophyceae</taxon>
        <taxon>CS clade</taxon>
        <taxon>Chlamydomonadales</taxon>
        <taxon>Chlamydomonadaceae</taxon>
        <taxon>Chlamydomonas</taxon>
    </lineage>
</organism>